<organism evidence="7 8">
    <name type="scientific">Microlunatus phosphovorus (strain ATCC 700054 / DSM 10555 / JCM 9379 / NBRC 101784 / NCIMB 13414 / VKM Ac-1990 / NM-1)</name>
    <dbReference type="NCBI Taxonomy" id="1032480"/>
    <lineage>
        <taxon>Bacteria</taxon>
        <taxon>Bacillati</taxon>
        <taxon>Actinomycetota</taxon>
        <taxon>Actinomycetes</taxon>
        <taxon>Propionibacteriales</taxon>
        <taxon>Propionibacteriaceae</taxon>
        <taxon>Microlunatus</taxon>
    </lineage>
</organism>
<gene>
    <name evidence="7" type="ordered locus">MLP_10660</name>
</gene>
<reference evidence="7 8" key="1">
    <citation type="submission" date="2011-05" db="EMBL/GenBank/DDBJ databases">
        <title>Whole genome sequence of Microlunatus phosphovorus NM-1.</title>
        <authorList>
            <person name="Hosoyama A."/>
            <person name="Sasaki K."/>
            <person name="Harada T."/>
            <person name="Igarashi R."/>
            <person name="Kawakoshi A."/>
            <person name="Sasagawa M."/>
            <person name="Fukada J."/>
            <person name="Nakamura S."/>
            <person name="Katano Y."/>
            <person name="Hanada S."/>
            <person name="Kamagata Y."/>
            <person name="Nakamura N."/>
            <person name="Yamazaki S."/>
            <person name="Fujita N."/>
        </authorList>
    </citation>
    <scope>NUCLEOTIDE SEQUENCE [LARGE SCALE GENOMIC DNA]</scope>
    <source>
        <strain evidence="8">ATCC 700054 / DSM 10555 / JCM 9379 / NBRC 101784 / NCIMB 13414 / VKM Ac-1990 / NM-1</strain>
    </source>
</reference>
<evidence type="ECO:0000256" key="4">
    <source>
        <dbReference type="ARBA" id="ARBA00022807"/>
    </source>
</evidence>
<dbReference type="PANTHER" id="PTHR47359">
    <property type="entry name" value="PEPTIDOGLYCAN DL-ENDOPEPTIDASE CWLO"/>
    <property type="match status" value="1"/>
</dbReference>
<comment type="similarity">
    <text evidence="1">Belongs to the peptidase C40 family.</text>
</comment>
<name>F5XN07_MICPN</name>
<keyword evidence="3" id="KW-0378">Hydrolase</keyword>
<dbReference type="Pfam" id="PF00877">
    <property type="entry name" value="NLPC_P60"/>
    <property type="match status" value="1"/>
</dbReference>
<dbReference type="InterPro" id="IPR000064">
    <property type="entry name" value="NLP_P60_dom"/>
</dbReference>
<dbReference type="GO" id="GO:0006508">
    <property type="term" value="P:proteolysis"/>
    <property type="evidence" value="ECO:0007669"/>
    <property type="project" value="UniProtKB-KW"/>
</dbReference>
<feature type="signal peptide" evidence="5">
    <location>
        <begin position="1"/>
        <end position="22"/>
    </location>
</feature>
<keyword evidence="4" id="KW-0788">Thiol protease</keyword>
<proteinExistence type="inferred from homology"/>
<dbReference type="AlphaFoldDB" id="F5XN07"/>
<dbReference type="eggNOG" id="COG0791">
    <property type="taxonomic scope" value="Bacteria"/>
</dbReference>
<keyword evidence="2" id="KW-0645">Protease</keyword>
<evidence type="ECO:0000313" key="8">
    <source>
        <dbReference type="Proteomes" id="UP000007947"/>
    </source>
</evidence>
<dbReference type="InterPro" id="IPR051794">
    <property type="entry name" value="PG_Endopeptidase_C40"/>
</dbReference>
<dbReference type="PROSITE" id="PS51935">
    <property type="entry name" value="NLPC_P60"/>
    <property type="match status" value="1"/>
</dbReference>
<feature type="chain" id="PRO_5038374628" evidence="5">
    <location>
        <begin position="23"/>
        <end position="185"/>
    </location>
</feature>
<dbReference type="Gene3D" id="3.90.1720.10">
    <property type="entry name" value="endopeptidase domain like (from Nostoc punctiforme)"/>
    <property type="match status" value="1"/>
</dbReference>
<dbReference type="Proteomes" id="UP000007947">
    <property type="component" value="Chromosome"/>
</dbReference>
<dbReference type="STRING" id="1032480.MLP_10660"/>
<dbReference type="EMBL" id="AP012204">
    <property type="protein sequence ID" value="BAK34080.1"/>
    <property type="molecule type" value="Genomic_DNA"/>
</dbReference>
<evidence type="ECO:0000256" key="1">
    <source>
        <dbReference type="ARBA" id="ARBA00007074"/>
    </source>
</evidence>
<dbReference type="InterPro" id="IPR038765">
    <property type="entry name" value="Papain-like_cys_pep_sf"/>
</dbReference>
<keyword evidence="5" id="KW-0732">Signal</keyword>
<evidence type="ECO:0000313" key="7">
    <source>
        <dbReference type="EMBL" id="BAK34080.1"/>
    </source>
</evidence>
<evidence type="ECO:0000256" key="5">
    <source>
        <dbReference type="SAM" id="SignalP"/>
    </source>
</evidence>
<dbReference type="GO" id="GO:0008234">
    <property type="term" value="F:cysteine-type peptidase activity"/>
    <property type="evidence" value="ECO:0007669"/>
    <property type="project" value="UniProtKB-KW"/>
</dbReference>
<keyword evidence="8" id="KW-1185">Reference proteome</keyword>
<evidence type="ECO:0000259" key="6">
    <source>
        <dbReference type="PROSITE" id="PS51935"/>
    </source>
</evidence>
<dbReference type="KEGG" id="mph:MLP_10660"/>
<dbReference type="HOGENOM" id="CLU_016043_6_7_11"/>
<feature type="domain" description="NlpC/P60" evidence="6">
    <location>
        <begin position="70"/>
        <end position="185"/>
    </location>
</feature>
<dbReference type="RefSeq" id="WP_013861963.1">
    <property type="nucleotide sequence ID" value="NC_015635.1"/>
</dbReference>
<accession>F5XN07</accession>
<dbReference type="SUPFAM" id="SSF54001">
    <property type="entry name" value="Cysteine proteinases"/>
    <property type="match status" value="1"/>
</dbReference>
<sequence>MTIVKRVAAGTAVFALAFSAFAGTELPARADVTKPAAPISALPQSGASPQLVGSVTAAQVSLVKKKKKKKSKGAKALAFAKKQLGDRYRYGGTGPDAWDCSGLTRGAWKSAGKKIPRTSQAQSRFGKKVKKSKLKKGDLVFFYSGKSHVGIYAGKGKVIHASRPGKPVAYIKMKYMPYAGARRPG</sequence>
<dbReference type="PANTHER" id="PTHR47359:SF3">
    <property type="entry name" value="NLP_P60 DOMAIN-CONTAINING PROTEIN-RELATED"/>
    <property type="match status" value="1"/>
</dbReference>
<protein>
    <submittedName>
        <fullName evidence="7">Putative gamma-D-glutaminyl-L-lysyl-endopeptidase</fullName>
    </submittedName>
</protein>
<evidence type="ECO:0000256" key="2">
    <source>
        <dbReference type="ARBA" id="ARBA00022670"/>
    </source>
</evidence>
<evidence type="ECO:0000256" key="3">
    <source>
        <dbReference type="ARBA" id="ARBA00022801"/>
    </source>
</evidence>